<accession>A0A2H4YG85</accession>
<keyword evidence="1" id="KW-0812">Transmembrane</keyword>
<reference evidence="2 3" key="1">
    <citation type="submission" date="2017-10" db="EMBL/GenBank/DDBJ databases">
        <title>Antibacterial composition for extension of chilled fish shelf life and decreasing of risk of food-borne infections, bacteriophage strains for its preparation.</title>
        <authorList>
            <person name="Zulkarneev E.R."/>
            <person name="Aleshkin A.V."/>
            <person name="Rubalsky O.V."/>
            <person name="Kiseleva I.A."/>
            <person name="Rubalskii E.O."/>
            <person name="Lebedev S.N."/>
        </authorList>
    </citation>
    <scope>NUCLEOTIDE SEQUENCE [LARGE SCALE GENOMIC DNA]</scope>
</reference>
<dbReference type="EMBL" id="MG250484">
    <property type="protein sequence ID" value="AUE23171.1"/>
    <property type="molecule type" value="Genomic_DNA"/>
</dbReference>
<keyword evidence="1" id="KW-0472">Membrane</keyword>
<organism evidence="2 3">
    <name type="scientific">Citrobacter phage CF1 ERZ-2017</name>
    <dbReference type="NCBI Taxonomy" id="2267236"/>
    <lineage>
        <taxon>Viruses</taxon>
        <taxon>Duplodnaviria</taxon>
        <taxon>Heunggongvirae</taxon>
        <taxon>Uroviricota</taxon>
        <taxon>Caudoviricetes</taxon>
        <taxon>Pantevenvirales</taxon>
        <taxon>Straboviridae</taxon>
        <taxon>Tevenvirinae</taxon>
        <taxon>Moonvirus</taxon>
        <taxon>Moonvirus cf1</taxon>
    </lineage>
</organism>
<feature type="transmembrane region" description="Helical" evidence="1">
    <location>
        <begin position="31"/>
        <end position="48"/>
    </location>
</feature>
<proteinExistence type="predicted"/>
<dbReference type="Proteomes" id="UP000240395">
    <property type="component" value="Segment"/>
</dbReference>
<evidence type="ECO:0000313" key="2">
    <source>
        <dbReference type="EMBL" id="AUE23171.1"/>
    </source>
</evidence>
<gene>
    <name evidence="2" type="ORF">Cf1_00308</name>
</gene>
<keyword evidence="1" id="KW-1133">Transmembrane helix</keyword>
<name>A0A2H4YG85_9CAUD</name>
<sequence length="49" mass="5058">MNKLVGALGCGIWAGLFVSFATGIAAPTVFSSSVMALTLFIITLINLVK</sequence>
<evidence type="ECO:0000256" key="1">
    <source>
        <dbReference type="SAM" id="Phobius"/>
    </source>
</evidence>
<keyword evidence="3" id="KW-1185">Reference proteome</keyword>
<evidence type="ECO:0000313" key="3">
    <source>
        <dbReference type="Proteomes" id="UP000240395"/>
    </source>
</evidence>
<protein>
    <submittedName>
        <fullName evidence="2">Uncharacterized protein</fullName>
    </submittedName>
</protein>